<keyword evidence="1" id="KW-0677">Repeat</keyword>
<evidence type="ECO:0000313" key="4">
    <source>
        <dbReference type="EMBL" id="KAJ0976075.1"/>
    </source>
</evidence>
<dbReference type="FunFam" id="1.25.40.10:FF:000212">
    <property type="entry name" value="Pentatricopeptide repeat-containing protein At2g03380, mitochondrial"/>
    <property type="match status" value="1"/>
</dbReference>
<comment type="similarity">
    <text evidence="2">Belongs to the PPR family. PCMP-E subfamily.</text>
</comment>
<reference evidence="4" key="1">
    <citation type="submission" date="2021-03" db="EMBL/GenBank/DDBJ databases">
        <authorList>
            <person name="Li Z."/>
            <person name="Yang C."/>
        </authorList>
    </citation>
    <scope>NUCLEOTIDE SEQUENCE</scope>
    <source>
        <strain evidence="4">Dzin_1.0</strain>
        <tissue evidence="4">Leaf</tissue>
    </source>
</reference>
<dbReference type="PANTHER" id="PTHR47926:SF407">
    <property type="entry name" value="(WILD MALAYSIAN BANANA) HYPOTHETICAL PROTEIN"/>
    <property type="match status" value="1"/>
</dbReference>
<dbReference type="Pfam" id="PF13041">
    <property type="entry name" value="PPR_2"/>
    <property type="match status" value="2"/>
</dbReference>
<dbReference type="InterPro" id="IPR046848">
    <property type="entry name" value="E_motif"/>
</dbReference>
<feature type="repeat" description="PPR" evidence="3">
    <location>
        <begin position="127"/>
        <end position="161"/>
    </location>
</feature>
<dbReference type="AlphaFoldDB" id="A0A9D5CQ25"/>
<feature type="repeat" description="PPR" evidence="3">
    <location>
        <begin position="361"/>
        <end position="395"/>
    </location>
</feature>
<dbReference type="PROSITE" id="PS51375">
    <property type="entry name" value="PPR"/>
    <property type="match status" value="4"/>
</dbReference>
<dbReference type="PANTHER" id="PTHR47926">
    <property type="entry name" value="PENTATRICOPEPTIDE REPEAT-CONTAINING PROTEIN"/>
    <property type="match status" value="1"/>
</dbReference>
<comment type="caution">
    <text evidence="4">The sequence shown here is derived from an EMBL/GenBank/DDBJ whole genome shotgun (WGS) entry which is preliminary data.</text>
</comment>
<dbReference type="Pfam" id="PF20431">
    <property type="entry name" value="E_motif"/>
    <property type="match status" value="1"/>
</dbReference>
<sequence length="676" mass="74226">MNNGPRLGFRLSPNLLSRTTIKHLAGNTSTAEFSLVAALKSVSTSLVSGQQLHAFALKAGLDLSNLFVRNGLINLYSKCGHVDAARRVFSSSHLRDTASWNIMLAMHVRARRMGNACDLFDEFPDRDCVSFTTMIMGLAQNGRPGEALRVFRDMAVDGVVPNEITLASVISACANLGAFLEGRMVHGMAIKHGLDVFVLVSTNLVHLYATCSELDEARAIFERMPVRNAVTWNAMLNGYVKAGRIDDAKAVFDGMPERDLVSWSTMIDGYLRVDRLNEALFAYCEMAQNLCARPNEVMLVNLVSGCGRFAALREGQQLHAVILKTGLDSHAFIQSTVIHFYGDCQQIEFARLQFKLGDKSNISSWNALIAGFIRNGMIDSARQLFEEMPDRDVVSWSTLIAGYVRNGQSSCALQLFDEMRMTAGVEPNEITLLSVLSAIASSGTLEQGEWIHNYIYVNLIPLTDNLSAGLIDMYAKHGSIVNALQVFDLVRNGAKSVSPWNAVICGLAMHGHESMSLQVFFDLLKTGIKPNSITFIGVLTACCHAGLVIEGRRYFELMKSGYGIVPNIKHYGCMVDLLGRAGCLEEAEELIKAMPMEADVVIWGSLLAACRIHGDVEIGEWAAERLARLDAKHGAGRVLLSNIYADAGRWDEVFLVRRAMQGSKFNREPGCSALHA</sequence>
<keyword evidence="5" id="KW-1185">Reference proteome</keyword>
<feature type="repeat" description="PPR" evidence="3">
    <location>
        <begin position="228"/>
        <end position="262"/>
    </location>
</feature>
<dbReference type="Pfam" id="PF01535">
    <property type="entry name" value="PPR"/>
    <property type="match status" value="8"/>
</dbReference>
<evidence type="ECO:0008006" key="6">
    <source>
        <dbReference type="Google" id="ProtNLM"/>
    </source>
</evidence>
<name>A0A9D5CQ25_9LILI</name>
<accession>A0A9D5CQ25</accession>
<proteinExistence type="inferred from homology"/>
<dbReference type="EMBL" id="JAGGNH010000004">
    <property type="protein sequence ID" value="KAJ0976075.1"/>
    <property type="molecule type" value="Genomic_DNA"/>
</dbReference>
<evidence type="ECO:0000256" key="1">
    <source>
        <dbReference type="ARBA" id="ARBA00022737"/>
    </source>
</evidence>
<dbReference type="GO" id="GO:0003723">
    <property type="term" value="F:RNA binding"/>
    <property type="evidence" value="ECO:0007669"/>
    <property type="project" value="InterPro"/>
</dbReference>
<gene>
    <name evidence="4" type="ORF">J5N97_018040</name>
</gene>
<organism evidence="4 5">
    <name type="scientific">Dioscorea zingiberensis</name>
    <dbReference type="NCBI Taxonomy" id="325984"/>
    <lineage>
        <taxon>Eukaryota</taxon>
        <taxon>Viridiplantae</taxon>
        <taxon>Streptophyta</taxon>
        <taxon>Embryophyta</taxon>
        <taxon>Tracheophyta</taxon>
        <taxon>Spermatophyta</taxon>
        <taxon>Magnoliopsida</taxon>
        <taxon>Liliopsida</taxon>
        <taxon>Dioscoreales</taxon>
        <taxon>Dioscoreaceae</taxon>
        <taxon>Dioscorea</taxon>
    </lineage>
</organism>
<evidence type="ECO:0000256" key="3">
    <source>
        <dbReference type="PROSITE-ProRule" id="PRU00708"/>
    </source>
</evidence>
<dbReference type="Proteomes" id="UP001085076">
    <property type="component" value="Miscellaneous, Linkage group lg04"/>
</dbReference>
<dbReference type="FunFam" id="1.25.40.10:FF:000348">
    <property type="entry name" value="Pentatricopeptide repeat-containing protein chloroplastic"/>
    <property type="match status" value="2"/>
</dbReference>
<dbReference type="InterPro" id="IPR011990">
    <property type="entry name" value="TPR-like_helical_dom_sf"/>
</dbReference>
<reference evidence="4" key="2">
    <citation type="journal article" date="2022" name="Hortic Res">
        <title>The genome of Dioscorea zingiberensis sheds light on the biosynthesis, origin and evolution of the medicinally important diosgenin saponins.</title>
        <authorList>
            <person name="Li Y."/>
            <person name="Tan C."/>
            <person name="Li Z."/>
            <person name="Guo J."/>
            <person name="Li S."/>
            <person name="Chen X."/>
            <person name="Wang C."/>
            <person name="Dai X."/>
            <person name="Yang H."/>
            <person name="Song W."/>
            <person name="Hou L."/>
            <person name="Xu J."/>
            <person name="Tong Z."/>
            <person name="Xu A."/>
            <person name="Yuan X."/>
            <person name="Wang W."/>
            <person name="Yang Q."/>
            <person name="Chen L."/>
            <person name="Sun Z."/>
            <person name="Wang K."/>
            <person name="Pan B."/>
            <person name="Chen J."/>
            <person name="Bao Y."/>
            <person name="Liu F."/>
            <person name="Qi X."/>
            <person name="Gang D.R."/>
            <person name="Wen J."/>
            <person name="Li J."/>
        </authorList>
    </citation>
    <scope>NUCLEOTIDE SEQUENCE</scope>
    <source>
        <strain evidence="4">Dzin_1.0</strain>
    </source>
</reference>
<dbReference type="Gene3D" id="1.25.40.10">
    <property type="entry name" value="Tetratricopeptide repeat domain"/>
    <property type="match status" value="4"/>
</dbReference>
<dbReference type="GO" id="GO:0009451">
    <property type="term" value="P:RNA modification"/>
    <property type="evidence" value="ECO:0007669"/>
    <property type="project" value="InterPro"/>
</dbReference>
<dbReference type="InterPro" id="IPR002885">
    <property type="entry name" value="PPR_rpt"/>
</dbReference>
<protein>
    <recommendedName>
        <fullName evidence="6">Pentatricopeptide repeat-containing protein</fullName>
    </recommendedName>
</protein>
<dbReference type="OrthoDB" id="601293at2759"/>
<dbReference type="InterPro" id="IPR046960">
    <property type="entry name" value="PPR_At4g14850-like_plant"/>
</dbReference>
<dbReference type="NCBIfam" id="TIGR00756">
    <property type="entry name" value="PPR"/>
    <property type="match status" value="9"/>
</dbReference>
<evidence type="ECO:0000256" key="2">
    <source>
        <dbReference type="ARBA" id="ARBA00061659"/>
    </source>
</evidence>
<feature type="repeat" description="PPR" evidence="3">
    <location>
        <begin position="496"/>
        <end position="530"/>
    </location>
</feature>
<evidence type="ECO:0000313" key="5">
    <source>
        <dbReference type="Proteomes" id="UP001085076"/>
    </source>
</evidence>